<dbReference type="InterPro" id="IPR025430">
    <property type="entry name" value="DUF4167"/>
</dbReference>
<protein>
    <submittedName>
        <fullName evidence="3">DUF4167 domain-containing protein</fullName>
    </submittedName>
</protein>
<proteinExistence type="predicted"/>
<evidence type="ECO:0000313" key="3">
    <source>
        <dbReference type="EMBL" id="PXY98947.1"/>
    </source>
</evidence>
<feature type="region of interest" description="Disordered" evidence="1">
    <location>
        <begin position="127"/>
        <end position="172"/>
    </location>
</feature>
<dbReference type="Pfam" id="PF13763">
    <property type="entry name" value="DUF4167"/>
    <property type="match status" value="1"/>
</dbReference>
<dbReference type="Proteomes" id="UP000247565">
    <property type="component" value="Unassembled WGS sequence"/>
</dbReference>
<keyword evidence="4" id="KW-1185">Reference proteome</keyword>
<feature type="domain" description="DUF4167" evidence="2">
    <location>
        <begin position="16"/>
        <end position="88"/>
    </location>
</feature>
<feature type="region of interest" description="Disordered" evidence="1">
    <location>
        <begin position="1"/>
        <end position="24"/>
    </location>
</feature>
<evidence type="ECO:0000313" key="4">
    <source>
        <dbReference type="Proteomes" id="UP000247565"/>
    </source>
</evidence>
<name>A0A318N5B9_9PROT</name>
<dbReference type="OrthoDB" id="9816310at2"/>
<dbReference type="RefSeq" id="WP_110439539.1">
    <property type="nucleotide sequence ID" value="NZ_CP046393.1"/>
</dbReference>
<evidence type="ECO:0000259" key="2">
    <source>
        <dbReference type="Pfam" id="PF13763"/>
    </source>
</evidence>
<dbReference type="AlphaFoldDB" id="A0A318N5B9"/>
<evidence type="ECO:0000256" key="1">
    <source>
        <dbReference type="SAM" id="MobiDB-lite"/>
    </source>
</evidence>
<sequence>MNTKRMRGRYYRSGNNGGARHQNGQVSFNRNHVFESNGPNGRIRGTAQQLHEKYLQQGRDAISSGDRVNAESFFQYAEHYSRIVNMINQSNQQRHRPNNFQETANNTEPVKMIEDEPETTEAVEIKIDETANETPVVQEIEAEQPAPVRVPRRGRPPRALSAGKKKLSEENS</sequence>
<dbReference type="EMBL" id="QGLT01000005">
    <property type="protein sequence ID" value="PXY98947.1"/>
    <property type="molecule type" value="Genomic_DNA"/>
</dbReference>
<comment type="caution">
    <text evidence="3">The sequence shown here is derived from an EMBL/GenBank/DDBJ whole genome shotgun (WGS) entry which is preliminary data.</text>
</comment>
<organism evidence="3 4">
    <name type="scientific">Commensalibacter melissae</name>
    <dbReference type="NCBI Taxonomy" id="2070537"/>
    <lineage>
        <taxon>Bacteria</taxon>
        <taxon>Pseudomonadati</taxon>
        <taxon>Pseudomonadota</taxon>
        <taxon>Alphaproteobacteria</taxon>
        <taxon>Acetobacterales</taxon>
        <taxon>Acetobacteraceae</taxon>
    </lineage>
</organism>
<reference evidence="3 4" key="1">
    <citation type="submission" date="2018-05" db="EMBL/GenBank/DDBJ databases">
        <title>Reference genomes for bee gut microbiota database.</title>
        <authorList>
            <person name="Ellegaard K.M."/>
        </authorList>
    </citation>
    <scope>NUCLEOTIDE SEQUENCE [LARGE SCALE GENOMIC DNA]</scope>
    <source>
        <strain evidence="3 4">ESL0284</strain>
    </source>
</reference>
<gene>
    <name evidence="3" type="ORF">DK869_08230</name>
</gene>
<accession>A0A318N5B9</accession>
<feature type="compositionally biased region" description="Basic residues" evidence="1">
    <location>
        <begin position="1"/>
        <end position="10"/>
    </location>
</feature>